<dbReference type="InterPro" id="IPR042201">
    <property type="entry name" value="FH2_Formin_sf"/>
</dbReference>
<dbReference type="Pfam" id="PF14308">
    <property type="entry name" value="DnaJ-X"/>
    <property type="match status" value="1"/>
</dbReference>
<dbReference type="InterPro" id="IPR018253">
    <property type="entry name" value="DnaJ_domain_CS"/>
</dbReference>
<protein>
    <recommendedName>
        <fullName evidence="7">Formin-like protein</fullName>
    </recommendedName>
</protein>
<dbReference type="Pfam" id="PF00226">
    <property type="entry name" value="DnaJ"/>
    <property type="match status" value="1"/>
</dbReference>
<proteinExistence type="predicted"/>
<feature type="non-terminal residue" evidence="5">
    <location>
        <position position="1519"/>
    </location>
</feature>
<sequence>MAGLVPAGSESAAAPAPVLEGWLMKRSKMLHVWRPRWLALWSDPAHRQSLDASTDIRGKACSESFALARVLSAKAVRDAYFGRPHCFVIQYIEGDEVGSALELEATFVASSSSSRVTARGSLGSVAARSSNANAIKRRDVGLQASSDSERAAWLEAVLKGAREVAEAVAKARVAAATAAEAEVEAKRRANQPKGEDSNAERNEDPEGRCKGKGKSKGPPAPSSGKGKVGSSLPPPPLILGAGKGGNAKGTSKGGKGVPSLNLSGLNSASPQDGPSPFRSARGAPSLPLGRRMGLKDNDRLILDARPPNRKEDGGEMRPITARGEPGGSIFDDLLEEGQRTGRGKRMADIEALRKVFQQAPAQPPSNGAMTARAVLQTRRRVPESTVLSQKEAQNMAIVLRAMPIRGQDLVNAVESLTPGTLDVERLERLAEALPTEEAMNSLRNFSGSEEALRDVERQMIPLARVTRLREHLRALRVAVELETQQERLTKHFRVLQAACGELRTSRTFRSVLAAVLVMFNYVNFGSTDLEDGARCFDITTLLRLKEFKASAGPFPNCHALHFIVMRLLSERADVAAGSLQSELGHVSKASELTLSDVKGVVASLQRDIQFLSAERSEHPTAYGGKALPAHQGCVVPPEDDFLKAGSKKTPRELEDVTCLSPPRRSEGRANSPRSSWFAGESDVTTSPPSQRETLCSPKTKSMFTQVRAWLRQRAGPEGNIDASMSVPPVSAPLGAPCATCLLVGDPDVHGGGVWRKVWAEVRAPGLLLLDDNCSPDSAHEGARYVAFAGAEVVPLSSPLASLEARDASETQPYSFELQNVLMQGQLNSSGGSRLWLSADDALNAKRWCWALRALSMAPGAGFLWIHHGSGIWRRRWAMLLQGDASQPGSPPLFVWYRTPGELLRGEPPIGGIRIVEGVEVATFVERRSREAAKCPFGFKVISPNYQAEEAEASWLVPPPSSSSPRKGGKAAPGLPPSLTFLCASSQLDMERWVLLLRDREAAVASAIFKDRDHSSMGPSPIRDIFAWIATDLSRDATNGSEQEEERFGEVPSGRPPLALPGLRLSEALPTIAEVRPARISGASDSPARRRSMTEDSATTQGLDDGATSFTSDSSFAADEDEEDDDDPNADQNLPVHKLSQLLQRVEASAGQLTLGLNTTTNECRPGGLFAIVKFVNQNQIPEPKSDYKARDFDTLPFRQTLYAGFAFLHFTGRIQPVDIDLCKLEEQVIEEGSDDESSDAAAGHTPLEKVADTEFYDLLKVQSLASGSEIKKAYYKEARLCHPDKNPGDAEAKVKFQQLADAYQVLSNPDSRKKYDKDGKAGIQEGNAKMDPSVFFSLLFGSEKFQPYIGELQLAMQTDQFAKSLEKGLEELNAEDQVNQGEVAAHSLKTKQHHREVHCACHLRDIMSMFVYSRDTQGFEERMRKEACELAQGQFGPDLLRSLGEMYGLRAELYLSDELVGRFSLTKHAVSMKHSAHTMGHRLNFYQNAAGSLLRVKKVHDAAKNAAPKEAVEGQEVDE</sequence>
<evidence type="ECO:0000259" key="2">
    <source>
        <dbReference type="PROSITE" id="PS50003"/>
    </source>
</evidence>
<gene>
    <name evidence="5" type="ORF">PGLA2088_LOCUS35720</name>
</gene>
<feature type="domain" description="FH2" evidence="4">
    <location>
        <begin position="306"/>
        <end position="729"/>
    </location>
</feature>
<feature type="region of interest" description="Disordered" evidence="1">
    <location>
        <begin position="182"/>
        <end position="331"/>
    </location>
</feature>
<accession>A0A813KWH0</accession>
<evidence type="ECO:0000259" key="3">
    <source>
        <dbReference type="PROSITE" id="PS50076"/>
    </source>
</evidence>
<dbReference type="SUPFAM" id="SSF46565">
    <property type="entry name" value="Chaperone J-domain"/>
    <property type="match status" value="1"/>
</dbReference>
<dbReference type="SUPFAM" id="SSF101447">
    <property type="entry name" value="Formin homology 2 domain (FH2 domain)"/>
    <property type="match status" value="1"/>
</dbReference>
<feature type="region of interest" description="Disordered" evidence="1">
    <location>
        <begin position="1035"/>
        <end position="1059"/>
    </location>
</feature>
<dbReference type="PANTHER" id="PTHR44094:SF8">
    <property type="entry name" value="DNAJ HEAT SHOCK N-TERMINAL DOMAIN-CONTAINING PROTEIN-RELATED"/>
    <property type="match status" value="1"/>
</dbReference>
<feature type="domain" description="J" evidence="3">
    <location>
        <begin position="1254"/>
        <end position="1319"/>
    </location>
</feature>
<evidence type="ECO:0000256" key="1">
    <source>
        <dbReference type="SAM" id="MobiDB-lite"/>
    </source>
</evidence>
<dbReference type="SMART" id="SM00271">
    <property type="entry name" value="DnaJ"/>
    <property type="match status" value="1"/>
</dbReference>
<name>A0A813KWH0_POLGL</name>
<reference evidence="5" key="1">
    <citation type="submission" date="2021-02" db="EMBL/GenBank/DDBJ databases">
        <authorList>
            <person name="Dougan E. K."/>
            <person name="Rhodes N."/>
            <person name="Thang M."/>
            <person name="Chan C."/>
        </authorList>
    </citation>
    <scope>NUCLEOTIDE SEQUENCE</scope>
</reference>
<dbReference type="Pfam" id="PF02181">
    <property type="entry name" value="FH2"/>
    <property type="match status" value="1"/>
</dbReference>
<dbReference type="SMART" id="SM00498">
    <property type="entry name" value="FH2"/>
    <property type="match status" value="1"/>
</dbReference>
<evidence type="ECO:0000259" key="4">
    <source>
        <dbReference type="PROSITE" id="PS51444"/>
    </source>
</evidence>
<dbReference type="SMART" id="SM00233">
    <property type="entry name" value="PH"/>
    <property type="match status" value="2"/>
</dbReference>
<evidence type="ECO:0000313" key="6">
    <source>
        <dbReference type="Proteomes" id="UP000626109"/>
    </source>
</evidence>
<dbReference type="Proteomes" id="UP000626109">
    <property type="component" value="Unassembled WGS sequence"/>
</dbReference>
<dbReference type="InterPro" id="IPR015425">
    <property type="entry name" value="FH2_Formin"/>
</dbReference>
<feature type="region of interest" description="Disordered" evidence="1">
    <location>
        <begin position="638"/>
        <end position="695"/>
    </location>
</feature>
<dbReference type="InterPro" id="IPR001849">
    <property type="entry name" value="PH_domain"/>
</dbReference>
<dbReference type="InterPro" id="IPR011993">
    <property type="entry name" value="PH-like_dom_sf"/>
</dbReference>
<dbReference type="PROSITE" id="PS50076">
    <property type="entry name" value="DNAJ_2"/>
    <property type="match status" value="1"/>
</dbReference>
<evidence type="ECO:0008006" key="7">
    <source>
        <dbReference type="Google" id="ProtNLM"/>
    </source>
</evidence>
<feature type="compositionally biased region" description="Basic and acidic residues" evidence="1">
    <location>
        <begin position="183"/>
        <end position="209"/>
    </location>
</feature>
<comment type="caution">
    <text evidence="5">The sequence shown here is derived from an EMBL/GenBank/DDBJ whole genome shotgun (WGS) entry which is preliminary data.</text>
</comment>
<dbReference type="Gene3D" id="1.10.287.110">
    <property type="entry name" value="DnaJ domain"/>
    <property type="match status" value="1"/>
</dbReference>
<dbReference type="PROSITE" id="PS50003">
    <property type="entry name" value="PH_DOMAIN"/>
    <property type="match status" value="1"/>
</dbReference>
<dbReference type="PROSITE" id="PS51444">
    <property type="entry name" value="FH2"/>
    <property type="match status" value="1"/>
</dbReference>
<feature type="compositionally biased region" description="Basic and acidic residues" evidence="1">
    <location>
        <begin position="293"/>
        <end position="315"/>
    </location>
</feature>
<dbReference type="InterPro" id="IPR052423">
    <property type="entry name" value="EMIR"/>
</dbReference>
<dbReference type="InterPro" id="IPR036869">
    <property type="entry name" value="J_dom_sf"/>
</dbReference>
<feature type="compositionally biased region" description="Low complexity" evidence="1">
    <location>
        <begin position="1103"/>
        <end position="1116"/>
    </location>
</feature>
<feature type="compositionally biased region" description="Polar residues" evidence="1">
    <location>
        <begin position="682"/>
        <end position="695"/>
    </location>
</feature>
<feature type="compositionally biased region" description="Low complexity" evidence="1">
    <location>
        <begin position="222"/>
        <end position="231"/>
    </location>
</feature>
<feature type="region of interest" description="Disordered" evidence="1">
    <location>
        <begin position="1075"/>
        <end position="1132"/>
    </location>
</feature>
<dbReference type="Gene3D" id="2.30.29.30">
    <property type="entry name" value="Pleckstrin-homology domain (PH domain)/Phosphotyrosine-binding domain (PTB)"/>
    <property type="match status" value="1"/>
</dbReference>
<dbReference type="CDD" id="cd06257">
    <property type="entry name" value="DnaJ"/>
    <property type="match status" value="1"/>
</dbReference>
<feature type="compositionally biased region" description="Gly residues" evidence="1">
    <location>
        <begin position="241"/>
        <end position="256"/>
    </location>
</feature>
<dbReference type="SUPFAM" id="SSF50729">
    <property type="entry name" value="PH domain-like"/>
    <property type="match status" value="2"/>
</dbReference>
<dbReference type="PRINTS" id="PR00625">
    <property type="entry name" value="JDOMAIN"/>
</dbReference>
<evidence type="ECO:0000313" key="5">
    <source>
        <dbReference type="EMBL" id="CAE8709973.1"/>
    </source>
</evidence>
<dbReference type="InterPro" id="IPR026894">
    <property type="entry name" value="DnaJ_X"/>
</dbReference>
<dbReference type="InterPro" id="IPR001623">
    <property type="entry name" value="DnaJ_domain"/>
</dbReference>
<dbReference type="EMBL" id="CAJNNW010031923">
    <property type="protein sequence ID" value="CAE8709973.1"/>
    <property type="molecule type" value="Genomic_DNA"/>
</dbReference>
<dbReference type="PANTHER" id="PTHR44094">
    <property type="entry name" value="DNAJ HEAT SHOCK N-TERMINAL DOMAIN-CONTAINING PROTEIN"/>
    <property type="match status" value="1"/>
</dbReference>
<feature type="compositionally biased region" description="Polar residues" evidence="1">
    <location>
        <begin position="260"/>
        <end position="272"/>
    </location>
</feature>
<dbReference type="PROSITE" id="PS00636">
    <property type="entry name" value="DNAJ_1"/>
    <property type="match status" value="1"/>
</dbReference>
<feature type="domain" description="PH" evidence="2">
    <location>
        <begin position="16"/>
        <end position="162"/>
    </location>
</feature>
<feature type="compositionally biased region" description="Acidic residues" evidence="1">
    <location>
        <begin position="1117"/>
        <end position="1128"/>
    </location>
</feature>
<dbReference type="Gene3D" id="1.20.58.2220">
    <property type="entry name" value="Formin, FH2 domain"/>
    <property type="match status" value="1"/>
</dbReference>
<organism evidence="5 6">
    <name type="scientific">Polarella glacialis</name>
    <name type="common">Dinoflagellate</name>
    <dbReference type="NCBI Taxonomy" id="89957"/>
    <lineage>
        <taxon>Eukaryota</taxon>
        <taxon>Sar</taxon>
        <taxon>Alveolata</taxon>
        <taxon>Dinophyceae</taxon>
        <taxon>Suessiales</taxon>
        <taxon>Suessiaceae</taxon>
        <taxon>Polarella</taxon>
    </lineage>
</organism>